<feature type="region of interest" description="Disordered" evidence="6">
    <location>
        <begin position="231"/>
        <end position="309"/>
    </location>
</feature>
<dbReference type="CDD" id="cd12802">
    <property type="entry name" value="HopAB_PID"/>
    <property type="match status" value="1"/>
</dbReference>
<dbReference type="GeneID" id="87306349"/>
<evidence type="ECO:0000313" key="8">
    <source>
        <dbReference type="EMBL" id="RMN79840.1"/>
    </source>
</evidence>
<evidence type="ECO:0000259" key="7">
    <source>
        <dbReference type="Pfam" id="PF16847"/>
    </source>
</evidence>
<dbReference type="InterPro" id="IPR033743">
    <property type="entry name" value="HopAB_PID"/>
</dbReference>
<dbReference type="EMBL" id="RBPJ01000092">
    <property type="protein sequence ID" value="RMO00125.1"/>
    <property type="molecule type" value="Genomic_DNA"/>
</dbReference>
<accession>A0A3M3RUS9</accession>
<dbReference type="EMBL" id="RBPH01000167">
    <property type="protein sequence ID" value="RMN79840.1"/>
    <property type="molecule type" value="Genomic_DNA"/>
</dbReference>
<feature type="compositionally biased region" description="Polar residues" evidence="6">
    <location>
        <begin position="281"/>
        <end position="299"/>
    </location>
</feature>
<dbReference type="InterPro" id="IPR031759">
    <property type="entry name" value="HopAB_BAK-bd"/>
</dbReference>
<evidence type="ECO:0000313" key="10">
    <source>
        <dbReference type="Proteomes" id="UP000269335"/>
    </source>
</evidence>
<keyword evidence="3" id="KW-0964">Secreted</keyword>
<dbReference type="Proteomes" id="UP000269335">
    <property type="component" value="Unassembled WGS sequence"/>
</dbReference>
<comment type="similarity">
    <text evidence="2">Belongs to the HopAB family.</text>
</comment>
<evidence type="ECO:0000256" key="5">
    <source>
        <dbReference type="ARBA" id="ARBA00023026"/>
    </source>
</evidence>
<feature type="compositionally biased region" description="Polar residues" evidence="6">
    <location>
        <begin position="1"/>
        <end position="10"/>
    </location>
</feature>
<dbReference type="Pfam" id="PF16847">
    <property type="entry name" value="AvrPtoB_bdg"/>
    <property type="match status" value="1"/>
</dbReference>
<dbReference type="CDD" id="cd12803">
    <property type="entry name" value="HopAB_BID"/>
    <property type="match status" value="1"/>
</dbReference>
<dbReference type="GO" id="GO:0052040">
    <property type="term" value="P:symbiont-mediated perturbation of host programmed cell death"/>
    <property type="evidence" value="ECO:0007669"/>
    <property type="project" value="UniProtKB-KW"/>
</dbReference>
<evidence type="ECO:0000256" key="4">
    <source>
        <dbReference type="ARBA" id="ARBA00022978"/>
    </source>
</evidence>
<dbReference type="AlphaFoldDB" id="A0A3M3RUS9"/>
<dbReference type="Proteomes" id="UP000270524">
    <property type="component" value="Unassembled WGS sequence"/>
</dbReference>
<gene>
    <name evidence="9" type="ORF">ALQ51_00428</name>
    <name evidence="8" type="ORF">ALQ53_01067</name>
</gene>
<dbReference type="InterPro" id="IPR038342">
    <property type="entry name" value="HopAB_BAK-bd_sf"/>
</dbReference>
<feature type="region of interest" description="Disordered" evidence="6">
    <location>
        <begin position="89"/>
        <end position="155"/>
    </location>
</feature>
<evidence type="ECO:0000256" key="2">
    <source>
        <dbReference type="ARBA" id="ARBA00006282"/>
    </source>
</evidence>
<name>A0A3M3RUS9_PSECA</name>
<comment type="caution">
    <text evidence="9">The sequence shown here is derived from an EMBL/GenBank/DDBJ whole genome shotgun (WGS) entry which is preliminary data.</text>
</comment>
<evidence type="ECO:0000313" key="9">
    <source>
        <dbReference type="EMBL" id="RMO00125.1"/>
    </source>
</evidence>
<dbReference type="GO" id="GO:0005576">
    <property type="term" value="C:extracellular region"/>
    <property type="evidence" value="ECO:0007669"/>
    <property type="project" value="UniProtKB-SubCell"/>
</dbReference>
<dbReference type="Gene3D" id="1.20.1280.220">
    <property type="entry name" value="Effector protein HopAB, BAK1-interacting domain"/>
    <property type="match status" value="1"/>
</dbReference>
<comment type="subcellular location">
    <subcellularLocation>
        <location evidence="1">Secreted</location>
    </subcellularLocation>
</comment>
<reference evidence="10 11" key="1">
    <citation type="submission" date="2018-08" db="EMBL/GenBank/DDBJ databases">
        <title>Recombination of ecologically and evolutionarily significant loci maintains genetic cohesion in the Pseudomonas syringae species complex.</title>
        <authorList>
            <person name="Dillon M."/>
            <person name="Thakur S."/>
            <person name="Almeida R.N.D."/>
            <person name="Weir B.S."/>
            <person name="Guttman D.S."/>
        </authorList>
    </citation>
    <scope>NUCLEOTIDE SEQUENCE [LARGE SCALE GENOMIC DNA]</scope>
    <source>
        <strain evidence="8 10">ICMP 15201</strain>
        <strain evidence="9 11">ICMP 15203</strain>
    </source>
</reference>
<keyword evidence="5" id="KW-0843">Virulence</keyword>
<sequence length="401" mass="43353">MSLPASSIQKTAEDKHMVGISGRAGPSGSYNYSGHTDNPEPVSGRARDSNSEANSSNSPQVPPPLNAPASPMPAGRPRFLRSMALSSQTREWLEKGMPTEAEAGVPIRLQERAANTAPQARAEERHTQPADAAAPHARAERGRTLQAPASTSPLYTGAVPRANRIVQQLVEAGADLANIRTMFRNMLRGEEMILSRAEQNVFLQHFPDMLPCGIDRNSELAIALREALRRADSQQAARAPARTPPRSSVRTPERSPAPRTATESSSGSNQRSLLGRFAGLMTSNQRRPSSASNASTSQRPVDRNPPRINLMPTGANRVAMRNRGNNEADAALQALAQNGINMEDLRAALEAYIVWLRPIPLDIANALEGVGITPRFDNPEEAKVDNPLMNLSSALKRRLDA</sequence>
<proteinExistence type="inferred from homology"/>
<organism evidence="9 11">
    <name type="scientific">Pseudomonas cannabina</name>
    <dbReference type="NCBI Taxonomy" id="86840"/>
    <lineage>
        <taxon>Bacteria</taxon>
        <taxon>Pseudomonadati</taxon>
        <taxon>Pseudomonadota</taxon>
        <taxon>Gammaproteobacteria</taxon>
        <taxon>Pseudomonadales</taxon>
        <taxon>Pseudomonadaceae</taxon>
        <taxon>Pseudomonas</taxon>
    </lineage>
</organism>
<dbReference type="RefSeq" id="WP_306791209.1">
    <property type="nucleotide sequence ID" value="NZ_CP178532.1"/>
</dbReference>
<protein>
    <submittedName>
        <fullName evidence="9">Effector protein hopAB3</fullName>
    </submittedName>
</protein>
<feature type="region of interest" description="Disordered" evidence="6">
    <location>
        <begin position="1"/>
        <end position="77"/>
    </location>
</feature>
<evidence type="ECO:0000256" key="3">
    <source>
        <dbReference type="ARBA" id="ARBA00022525"/>
    </source>
</evidence>
<feature type="compositionally biased region" description="Polar residues" evidence="6">
    <location>
        <begin position="261"/>
        <end position="272"/>
    </location>
</feature>
<evidence type="ECO:0000256" key="6">
    <source>
        <dbReference type="SAM" id="MobiDB-lite"/>
    </source>
</evidence>
<feature type="domain" description="Effector protein HopAB BAK1-binding" evidence="7">
    <location>
        <begin position="315"/>
        <end position="399"/>
    </location>
</feature>
<evidence type="ECO:0000256" key="1">
    <source>
        <dbReference type="ARBA" id="ARBA00004613"/>
    </source>
</evidence>
<evidence type="ECO:0000313" key="11">
    <source>
        <dbReference type="Proteomes" id="UP000270524"/>
    </source>
</evidence>
<keyword evidence="4" id="KW-0928">Hypersensitive response elicitation</keyword>
<feature type="compositionally biased region" description="Low complexity" evidence="6">
    <location>
        <begin position="233"/>
        <end position="250"/>
    </location>
</feature>
<dbReference type="Gene3D" id="1.20.1280.110">
    <property type="match status" value="1"/>
</dbReference>